<evidence type="ECO:0000313" key="13">
    <source>
        <dbReference type="Proteomes" id="UP000009145"/>
    </source>
</evidence>
<dbReference type="STRING" id="754477.Q7C_2351"/>
<dbReference type="GO" id="GO:0015031">
    <property type="term" value="P:protein transport"/>
    <property type="evidence" value="ECO:0007669"/>
    <property type="project" value="UniProtKB-KW"/>
</dbReference>
<dbReference type="Gene3D" id="1.10.287.1700">
    <property type="match status" value="1"/>
</dbReference>
<gene>
    <name evidence="12" type="ordered locus">Q7C_2351</name>
</gene>
<dbReference type="Proteomes" id="UP000009145">
    <property type="component" value="Chromosome"/>
</dbReference>
<sequence>MTRAQKLLPVIELAKQDAEATQLKLAQANRQLHREQQQLHELQHYREEYLQRFRRVDPQIVSARKALDLRAFLVQLEQAIVLQEQQVQKQHNQVLQQQQAWRQARQKMQAMQTLMERYQQHEVLSASRREQVLNDEFSVSLWRRQRKR</sequence>
<evidence type="ECO:0000256" key="4">
    <source>
        <dbReference type="ARBA" id="ARBA00022448"/>
    </source>
</evidence>
<dbReference type="HOGENOM" id="CLU_119965_1_0_6"/>
<dbReference type="GO" id="GO:0071973">
    <property type="term" value="P:bacterial-type flagellum-dependent cell motility"/>
    <property type="evidence" value="ECO:0007669"/>
    <property type="project" value="InterPro"/>
</dbReference>
<evidence type="ECO:0000256" key="7">
    <source>
        <dbReference type="ARBA" id="ARBA00022795"/>
    </source>
</evidence>
<evidence type="ECO:0000256" key="9">
    <source>
        <dbReference type="ARBA" id="ARBA00023136"/>
    </source>
</evidence>
<protein>
    <recommendedName>
        <fullName evidence="3">Flagellar FliJ protein</fullName>
    </recommendedName>
</protein>
<dbReference type="OrthoDB" id="6465096at2"/>
<reference evidence="12 13" key="1">
    <citation type="journal article" date="2012" name="J. Bacteriol.">
        <title>Complete genome sequences of Methylophaga sp. strain JAM1 and Methylophaga sp. strain JAM7.</title>
        <authorList>
            <person name="Villeneuve C."/>
            <person name="Martineau C."/>
            <person name="Mauffrey F."/>
            <person name="Villemur R."/>
        </authorList>
    </citation>
    <scope>NUCLEOTIDE SEQUENCE [LARGE SCALE GENOMIC DNA]</scope>
    <source>
        <strain evidence="12 13">JAM7</strain>
    </source>
</reference>
<evidence type="ECO:0000256" key="3">
    <source>
        <dbReference type="ARBA" id="ARBA00020392"/>
    </source>
</evidence>
<feature type="coiled-coil region" evidence="11">
    <location>
        <begin position="11"/>
        <end position="93"/>
    </location>
</feature>
<evidence type="ECO:0000256" key="8">
    <source>
        <dbReference type="ARBA" id="ARBA00022927"/>
    </source>
</evidence>
<dbReference type="GO" id="GO:0006935">
    <property type="term" value="P:chemotaxis"/>
    <property type="evidence" value="ECO:0007669"/>
    <property type="project" value="UniProtKB-KW"/>
</dbReference>
<dbReference type="InterPro" id="IPR052570">
    <property type="entry name" value="FliJ"/>
</dbReference>
<dbReference type="AlphaFoldDB" id="I1YKP2"/>
<dbReference type="PATRIC" id="fig|754477.3.peg.2318"/>
<evidence type="ECO:0000256" key="5">
    <source>
        <dbReference type="ARBA" id="ARBA00022475"/>
    </source>
</evidence>
<evidence type="ECO:0000313" key="12">
    <source>
        <dbReference type="EMBL" id="AFJ03485.1"/>
    </source>
</evidence>
<evidence type="ECO:0000256" key="2">
    <source>
        <dbReference type="ARBA" id="ARBA00010004"/>
    </source>
</evidence>
<dbReference type="PANTHER" id="PTHR38786">
    <property type="entry name" value="FLAGELLAR FLIJ PROTEIN"/>
    <property type="match status" value="1"/>
</dbReference>
<keyword evidence="12" id="KW-0282">Flagellum</keyword>
<keyword evidence="7" id="KW-1005">Bacterial flagellum biogenesis</keyword>
<comment type="similarity">
    <text evidence="2">Belongs to the FliJ family.</text>
</comment>
<keyword evidence="4" id="KW-0813">Transport</keyword>
<keyword evidence="12" id="KW-0966">Cell projection</keyword>
<dbReference type="NCBIfam" id="TIGR02473">
    <property type="entry name" value="flagell_FliJ"/>
    <property type="match status" value="1"/>
</dbReference>
<comment type="subcellular location">
    <subcellularLocation>
        <location evidence="1">Cell membrane</location>
        <topology evidence="1">Peripheral membrane protein</topology>
        <orientation evidence="1">Cytoplasmic side</orientation>
    </subcellularLocation>
</comment>
<keyword evidence="11" id="KW-0175">Coiled coil</keyword>
<organism evidence="12 13">
    <name type="scientific">Methylophaga frappieri (strain ATCC BAA-2434 / DSM 25690 / JAM7)</name>
    <dbReference type="NCBI Taxonomy" id="754477"/>
    <lineage>
        <taxon>Bacteria</taxon>
        <taxon>Pseudomonadati</taxon>
        <taxon>Pseudomonadota</taxon>
        <taxon>Gammaproteobacteria</taxon>
        <taxon>Thiotrichales</taxon>
        <taxon>Piscirickettsiaceae</taxon>
        <taxon>Methylophaga</taxon>
    </lineage>
</organism>
<name>I1YKP2_METFJ</name>
<keyword evidence="8" id="KW-0653">Protein transport</keyword>
<keyword evidence="9" id="KW-0472">Membrane</keyword>
<dbReference type="InterPro" id="IPR053716">
    <property type="entry name" value="Flag_assembly_chemotaxis_eff"/>
</dbReference>
<keyword evidence="6" id="KW-0145">Chemotaxis</keyword>
<dbReference type="KEGG" id="mec:Q7C_2351"/>
<keyword evidence="12" id="KW-0969">Cilium</keyword>
<dbReference type="GO" id="GO:0009288">
    <property type="term" value="C:bacterial-type flagellum"/>
    <property type="evidence" value="ECO:0007669"/>
    <property type="project" value="InterPro"/>
</dbReference>
<dbReference type="RefSeq" id="WP_014704904.1">
    <property type="nucleotide sequence ID" value="NC_017856.1"/>
</dbReference>
<evidence type="ECO:0000256" key="6">
    <source>
        <dbReference type="ARBA" id="ARBA00022500"/>
    </source>
</evidence>
<keyword evidence="5" id="KW-1003">Cell membrane</keyword>
<keyword evidence="13" id="KW-1185">Reference proteome</keyword>
<dbReference type="Pfam" id="PF02050">
    <property type="entry name" value="FliJ"/>
    <property type="match status" value="1"/>
</dbReference>
<evidence type="ECO:0000256" key="1">
    <source>
        <dbReference type="ARBA" id="ARBA00004413"/>
    </source>
</evidence>
<evidence type="ECO:0000256" key="11">
    <source>
        <dbReference type="SAM" id="Coils"/>
    </source>
</evidence>
<dbReference type="eggNOG" id="COG2882">
    <property type="taxonomic scope" value="Bacteria"/>
</dbReference>
<dbReference type="EMBL" id="CP003380">
    <property type="protein sequence ID" value="AFJ03485.1"/>
    <property type="molecule type" value="Genomic_DNA"/>
</dbReference>
<dbReference type="PANTHER" id="PTHR38786:SF1">
    <property type="entry name" value="FLAGELLAR FLIJ PROTEIN"/>
    <property type="match status" value="1"/>
</dbReference>
<accession>I1YKP2</accession>
<dbReference type="InterPro" id="IPR012823">
    <property type="entry name" value="Flagell_FliJ"/>
</dbReference>
<dbReference type="GO" id="GO:0005886">
    <property type="term" value="C:plasma membrane"/>
    <property type="evidence" value="ECO:0007669"/>
    <property type="project" value="UniProtKB-SubCell"/>
</dbReference>
<keyword evidence="10" id="KW-1006">Bacterial flagellum protein export</keyword>
<proteinExistence type="inferred from homology"/>
<dbReference type="GO" id="GO:0044781">
    <property type="term" value="P:bacterial-type flagellum organization"/>
    <property type="evidence" value="ECO:0007669"/>
    <property type="project" value="UniProtKB-KW"/>
</dbReference>
<evidence type="ECO:0000256" key="10">
    <source>
        <dbReference type="ARBA" id="ARBA00023225"/>
    </source>
</evidence>